<dbReference type="EMBL" id="CP011412">
    <property type="protein sequence ID" value="AKH19500.1"/>
    <property type="molecule type" value="Genomic_DNA"/>
</dbReference>
<dbReference type="NCBIfam" id="NF011660">
    <property type="entry name" value="PRK15080.1"/>
    <property type="match status" value="1"/>
</dbReference>
<dbReference type="PANTHER" id="PTHR32432:SF3">
    <property type="entry name" value="ETHANOLAMINE UTILIZATION PROTEIN EUTJ"/>
    <property type="match status" value="1"/>
</dbReference>
<dbReference type="RefSeq" id="WP_046858438.1">
    <property type="nucleotide sequence ID" value="NZ_CP011412.1"/>
</dbReference>
<dbReference type="PANTHER" id="PTHR32432">
    <property type="entry name" value="CELL DIVISION PROTEIN FTSA-RELATED"/>
    <property type="match status" value="1"/>
</dbReference>
<name>A0A0F7JXF5_9GAMM</name>
<dbReference type="KEGG" id="seds:AAY24_03080"/>
<dbReference type="PATRIC" id="fig|1543721.4.peg.646"/>
<dbReference type="Proteomes" id="UP000034410">
    <property type="component" value="Chromosome"/>
</dbReference>
<protein>
    <submittedName>
        <fullName evidence="1">Ethanolamine utilization protein EutJ</fullName>
    </submittedName>
</protein>
<dbReference type="SUPFAM" id="SSF53067">
    <property type="entry name" value="Actin-like ATPase domain"/>
    <property type="match status" value="2"/>
</dbReference>
<evidence type="ECO:0000313" key="1">
    <source>
        <dbReference type="EMBL" id="AKH19500.1"/>
    </source>
</evidence>
<dbReference type="Pfam" id="PF14450">
    <property type="entry name" value="FtsA"/>
    <property type="match status" value="1"/>
</dbReference>
<dbReference type="NCBIfam" id="TIGR02529">
    <property type="entry name" value="EutJ"/>
    <property type="match status" value="1"/>
</dbReference>
<dbReference type="Gene3D" id="3.30.420.40">
    <property type="match status" value="2"/>
</dbReference>
<dbReference type="InterPro" id="IPR013366">
    <property type="entry name" value="EutJ"/>
</dbReference>
<reference evidence="1 2" key="1">
    <citation type="journal article" date="2015" name="Genome Announc.">
        <title>Complete Genome Sequence of Sedimenticola thiotaurini Strain SIP-G1, a Polyphosphate- and Polyhydroxyalkanoate-Accumulating Sulfur-Oxidizing Gammaproteobacterium Isolated from Salt Marsh Sediments.</title>
        <authorList>
            <person name="Flood B.E."/>
            <person name="Jones D.S."/>
            <person name="Bailey J.V."/>
        </authorList>
    </citation>
    <scope>NUCLEOTIDE SEQUENCE [LARGE SCALE GENOMIC DNA]</scope>
    <source>
        <strain evidence="1 2">SIP-G1</strain>
    </source>
</reference>
<sequence>MKPDITAVNQLLNEASAIVNDDTVVPYEGNDYKVGIDLGTADIQTIILDGNNHPVACYLDWSDVVRDGVVVDYFGACQIVKQQLQRANQRLGINIEQAVTSFPPGTDSRISVNVVEAAGIEVTDVVDEPCSVAALLQLDHAAVVDIGGGTTGTAIIEKGRVVKSVDDPTGGHHITLTLAGHNGLNYEEAELIKRQDKSGDVLQVVRPVIQKMADLVKAHIAEHAPPVIYVTGGCCALHGFAQVFSNEFPDIQVVIPSQPIYLTPLAIAAFSTTETAQLVNRGGYV</sequence>
<evidence type="ECO:0000313" key="2">
    <source>
        <dbReference type="Proteomes" id="UP000034410"/>
    </source>
</evidence>
<proteinExistence type="predicted"/>
<dbReference type="AlphaFoldDB" id="A0A0F7JXF5"/>
<accession>A0A0F7JXF5</accession>
<organism evidence="1 2">
    <name type="scientific">Sedimenticola thiotaurini</name>
    <dbReference type="NCBI Taxonomy" id="1543721"/>
    <lineage>
        <taxon>Bacteria</taxon>
        <taxon>Pseudomonadati</taxon>
        <taxon>Pseudomonadota</taxon>
        <taxon>Gammaproteobacteria</taxon>
        <taxon>Chromatiales</taxon>
        <taxon>Sedimenticolaceae</taxon>
        <taxon>Sedimenticola</taxon>
    </lineage>
</organism>
<gene>
    <name evidence="1" type="ORF">AAY24_03080</name>
</gene>
<dbReference type="InterPro" id="IPR050696">
    <property type="entry name" value="FtsA/MreB"/>
</dbReference>
<dbReference type="InterPro" id="IPR043129">
    <property type="entry name" value="ATPase_NBD"/>
</dbReference>
<dbReference type="OrthoDB" id="306538at2"/>
<keyword evidence="2" id="KW-1185">Reference proteome</keyword>